<keyword evidence="2" id="KW-1185">Reference proteome</keyword>
<dbReference type="AlphaFoldDB" id="A0AA88DIM7"/>
<evidence type="ECO:0000313" key="2">
    <source>
        <dbReference type="Proteomes" id="UP001187192"/>
    </source>
</evidence>
<evidence type="ECO:0000313" key="1">
    <source>
        <dbReference type="EMBL" id="GMN46224.1"/>
    </source>
</evidence>
<dbReference type="EMBL" id="BTGU01000022">
    <property type="protein sequence ID" value="GMN46224.1"/>
    <property type="molecule type" value="Genomic_DNA"/>
</dbReference>
<proteinExistence type="predicted"/>
<gene>
    <name evidence="1" type="ORF">TIFTF001_015409</name>
</gene>
<sequence>MPPSQDIDLLAQLNEMRQMLKAQQVPPAPIVPPAEPPAHGIFPVEPAVAKNPPAPKAPIRLVAQPELYVPVPRNLEELYEKF</sequence>
<accession>A0AA88DIM7</accession>
<name>A0AA88DIM7_FICCA</name>
<reference evidence="1" key="1">
    <citation type="submission" date="2023-07" db="EMBL/GenBank/DDBJ databases">
        <title>draft genome sequence of fig (Ficus carica).</title>
        <authorList>
            <person name="Takahashi T."/>
            <person name="Nishimura K."/>
        </authorList>
    </citation>
    <scope>NUCLEOTIDE SEQUENCE</scope>
</reference>
<dbReference type="Proteomes" id="UP001187192">
    <property type="component" value="Unassembled WGS sequence"/>
</dbReference>
<protein>
    <submittedName>
        <fullName evidence="1">Uncharacterized protein</fullName>
    </submittedName>
</protein>
<organism evidence="1 2">
    <name type="scientific">Ficus carica</name>
    <name type="common">Common fig</name>
    <dbReference type="NCBI Taxonomy" id="3494"/>
    <lineage>
        <taxon>Eukaryota</taxon>
        <taxon>Viridiplantae</taxon>
        <taxon>Streptophyta</taxon>
        <taxon>Embryophyta</taxon>
        <taxon>Tracheophyta</taxon>
        <taxon>Spermatophyta</taxon>
        <taxon>Magnoliopsida</taxon>
        <taxon>eudicotyledons</taxon>
        <taxon>Gunneridae</taxon>
        <taxon>Pentapetalae</taxon>
        <taxon>rosids</taxon>
        <taxon>fabids</taxon>
        <taxon>Rosales</taxon>
        <taxon>Moraceae</taxon>
        <taxon>Ficeae</taxon>
        <taxon>Ficus</taxon>
    </lineage>
</organism>
<comment type="caution">
    <text evidence="1">The sequence shown here is derived from an EMBL/GenBank/DDBJ whole genome shotgun (WGS) entry which is preliminary data.</text>
</comment>